<name>A0A328C0C4_9PAST</name>
<accession>A0A328C0C4</accession>
<dbReference type="RefSeq" id="WP_111750252.1">
    <property type="nucleotide sequence ID" value="NZ_PTPX01000014.1"/>
</dbReference>
<gene>
    <name evidence="1" type="ORF">C5N92_07620</name>
</gene>
<keyword evidence="2" id="KW-1185">Reference proteome</keyword>
<dbReference type="AlphaFoldDB" id="A0A328C0C4"/>
<dbReference type="OrthoDB" id="5683143at2"/>
<evidence type="ECO:0000313" key="2">
    <source>
        <dbReference type="Proteomes" id="UP000248689"/>
    </source>
</evidence>
<sequence>MKNSSIKHIHDILQNSNLIKIVQQANELNELNQKIQQLLPEQYRRLYRIRNLSDNLLTFEVQSATIRQGLLLQQSYLLKLIQTDFPQVTVLQFQVNPSFKSV</sequence>
<dbReference type="Pfam" id="PF05258">
    <property type="entry name" value="DciA"/>
    <property type="match status" value="1"/>
</dbReference>
<evidence type="ECO:0000313" key="1">
    <source>
        <dbReference type="EMBL" id="RAL18570.1"/>
    </source>
</evidence>
<proteinExistence type="predicted"/>
<protein>
    <submittedName>
        <fullName evidence="1">DUF721 domain-containing protein</fullName>
    </submittedName>
</protein>
<organism evidence="1 2">
    <name type="scientific">Glaesserella australis</name>
    <dbReference type="NCBI Taxonomy" id="2094024"/>
    <lineage>
        <taxon>Bacteria</taxon>
        <taxon>Pseudomonadati</taxon>
        <taxon>Pseudomonadota</taxon>
        <taxon>Gammaproteobacteria</taxon>
        <taxon>Pasteurellales</taxon>
        <taxon>Pasteurellaceae</taxon>
        <taxon>Glaesserella</taxon>
    </lineage>
</organism>
<dbReference type="EMBL" id="PTPX01000014">
    <property type="protein sequence ID" value="RAL18570.1"/>
    <property type="molecule type" value="Genomic_DNA"/>
</dbReference>
<dbReference type="InterPro" id="IPR007922">
    <property type="entry name" value="DciA-like"/>
</dbReference>
<comment type="caution">
    <text evidence="1">The sequence shown here is derived from an EMBL/GenBank/DDBJ whole genome shotgun (WGS) entry which is preliminary data.</text>
</comment>
<reference evidence="2" key="1">
    <citation type="submission" date="2018-02" db="EMBL/GenBank/DDBJ databases">
        <title>Glaesserella australis sp. nov., isolated from the lungs of pigs.</title>
        <authorList>
            <person name="Turni C."/>
            <person name="Christensen H."/>
        </authorList>
    </citation>
    <scope>NUCLEOTIDE SEQUENCE [LARGE SCALE GENOMIC DNA]</scope>
    <source>
        <strain evidence="2">HS4635</strain>
    </source>
</reference>
<dbReference type="Proteomes" id="UP000248689">
    <property type="component" value="Unassembled WGS sequence"/>
</dbReference>